<accession>A0A0H2RW65</accession>
<dbReference type="InterPro" id="IPR035992">
    <property type="entry name" value="Ricin_B-like_lectins"/>
</dbReference>
<keyword evidence="4" id="KW-1185">Reference proteome</keyword>
<dbReference type="OrthoDB" id="5378718at2759"/>
<feature type="domain" description="Aldos-2-ulose dehydratase beta-propeller" evidence="2">
    <location>
        <begin position="120"/>
        <end position="306"/>
    </location>
</feature>
<dbReference type="InterPro" id="IPR028994">
    <property type="entry name" value="Integrin_alpha_N"/>
</dbReference>
<dbReference type="AlphaFoldDB" id="A0A0H2RW65"/>
<evidence type="ECO:0000313" key="3">
    <source>
        <dbReference type="EMBL" id="KLO16290.1"/>
    </source>
</evidence>
<dbReference type="Pfam" id="PF22301">
    <property type="entry name" value="AUDH_beta_propeller"/>
    <property type="match status" value="1"/>
</dbReference>
<dbReference type="Gene3D" id="2.60.120.990">
    <property type="match status" value="1"/>
</dbReference>
<proteinExistence type="predicted"/>
<evidence type="ECO:0000313" key="4">
    <source>
        <dbReference type="Proteomes" id="UP000053477"/>
    </source>
</evidence>
<sequence>MHPFAKQVIESSRSDGYWVEAFPFSSKDDQDAPDIIGYGLGTKDTASKIKLFRNPHNTLDHADGKELQTEKPLTSWKHEVIAELMFPVAMSCADISSDGFNDLIISDHYGPSMNDIWSEGGRVLWFKNPGVRQNGKWEQHYIGKSAGMHRLKTGHFTRTDRIQVMAIPIVVKSADFTSPTEVLIYTSPLRPISATGEDEGRRGKGWDCEVAFSCFRLVNEVIVIPGANNGLDQVRIAGRGGVHLLWYEAHRKKWASENIGKGLPKVKGNPYWGAGSVDVARVHADASGYIACAEAFHGNTVSVYVKSKGAPKDKIGGSWWTRHFLEDFGPLNDAHTGSVHHVCCADIDGDGVEETLVACIGADPPDWKRTGVWCYKPIDLGSGLFSKFKLSDDSAGRIAVADFRKGGRLDFATISYSVPGHFESPNPSINLYAGTPITAEKLNEEVLFKILDPSSTFLVDEVPFLEIANRRLSMVVVPKQRRFDVRSGDAVKVIAGKVFWKDKSGSLQERTKATQPFTQISTVVESEMGYISADVEGAAFVLMRKNACANQPPYSGMDQLKTWNIFPTHFSEEVKRMEFPWVKVQDRSWAHGGFKDLEFYNLVGFHVQLATDALTSVVHIQMWTAGLGVNAGFHNHADKSFCEIHACLVNGTGRAGMHWATVEDDADFDPTKPEKGKYEGIVVPDLCEHGPLWRTDADGLPLLRKNDTVDYPWHAWIAGDADENDNGGQPEQSFDVWIAFEFPPFIADVKVAAMSRKLPPGRYQILDDKTSIAISVRDSSSKDGSPIILDGDVEFKNTLWDVALISRTSFYTFQNLSSGSFAMCSYPPEKGQPIVGSRSPAALDLTSAWAVHSVQPNTYSVRLIGSNLHMSSENGKSSGENENVQVTVQDPSIVKWVFKPVSK</sequence>
<dbReference type="InterPro" id="IPR054583">
    <property type="entry name" value="Beta-prop_AUDH"/>
</dbReference>
<dbReference type="Gene3D" id="2.80.10.50">
    <property type="match status" value="1"/>
</dbReference>
<dbReference type="SUPFAM" id="SSF69318">
    <property type="entry name" value="Integrin alpha N-terminal domain"/>
    <property type="match status" value="2"/>
</dbReference>
<dbReference type="CDD" id="cd23447">
    <property type="entry name" value="beta-trefoil_Ricin_AUDH"/>
    <property type="match status" value="1"/>
</dbReference>
<feature type="domain" description="Aldos-2-ulose dehydratase/isomerase (AUDH) Cupin" evidence="1">
    <location>
        <begin position="436"/>
        <end position="743"/>
    </location>
</feature>
<evidence type="ECO:0000259" key="2">
    <source>
        <dbReference type="Pfam" id="PF22301"/>
    </source>
</evidence>
<protein>
    <submittedName>
        <fullName evidence="3">Uncharacterized protein</fullName>
    </submittedName>
</protein>
<name>A0A0H2RW65_9AGAM</name>
<dbReference type="InParanoid" id="A0A0H2RW65"/>
<reference evidence="3 4" key="1">
    <citation type="submission" date="2015-04" db="EMBL/GenBank/DDBJ databases">
        <title>Complete genome sequence of Schizopora paradoxa KUC8140, a cosmopolitan wood degrader in East Asia.</title>
        <authorList>
            <consortium name="DOE Joint Genome Institute"/>
            <person name="Min B."/>
            <person name="Park H."/>
            <person name="Jang Y."/>
            <person name="Kim J.-J."/>
            <person name="Kim K.H."/>
            <person name="Pangilinan J."/>
            <person name="Lipzen A."/>
            <person name="Riley R."/>
            <person name="Grigoriev I.V."/>
            <person name="Spatafora J.W."/>
            <person name="Choi I.-G."/>
        </authorList>
    </citation>
    <scope>NUCLEOTIDE SEQUENCE [LARGE SCALE GENOMIC DNA]</scope>
    <source>
        <strain evidence="3 4">KUC8140</strain>
    </source>
</reference>
<dbReference type="Pfam" id="PF18637">
    <property type="entry name" value="AUDH_Cupin"/>
    <property type="match status" value="1"/>
</dbReference>
<dbReference type="Proteomes" id="UP000053477">
    <property type="component" value="Unassembled WGS sequence"/>
</dbReference>
<dbReference type="InterPro" id="IPR040887">
    <property type="entry name" value="AUDH_Cupin"/>
</dbReference>
<organism evidence="3 4">
    <name type="scientific">Schizopora paradoxa</name>
    <dbReference type="NCBI Taxonomy" id="27342"/>
    <lineage>
        <taxon>Eukaryota</taxon>
        <taxon>Fungi</taxon>
        <taxon>Dikarya</taxon>
        <taxon>Basidiomycota</taxon>
        <taxon>Agaricomycotina</taxon>
        <taxon>Agaricomycetes</taxon>
        <taxon>Hymenochaetales</taxon>
        <taxon>Schizoporaceae</taxon>
        <taxon>Schizopora</taxon>
    </lineage>
</organism>
<dbReference type="SUPFAM" id="SSF50370">
    <property type="entry name" value="Ricin B-like lectins"/>
    <property type="match status" value="1"/>
</dbReference>
<gene>
    <name evidence="3" type="ORF">SCHPADRAFT_914154</name>
</gene>
<dbReference type="EMBL" id="KQ085918">
    <property type="protein sequence ID" value="KLO16290.1"/>
    <property type="molecule type" value="Genomic_DNA"/>
</dbReference>
<evidence type="ECO:0000259" key="1">
    <source>
        <dbReference type="Pfam" id="PF18637"/>
    </source>
</evidence>